<comment type="caution">
    <text evidence="1">The sequence shown here is derived from an EMBL/GenBank/DDBJ whole genome shotgun (WGS) entry which is preliminary data.</text>
</comment>
<name>A0A0R1FA72_9LACO</name>
<gene>
    <name evidence="1" type="ORF">FD22_GL000223</name>
</gene>
<evidence type="ECO:0000313" key="2">
    <source>
        <dbReference type="Proteomes" id="UP000051181"/>
    </source>
</evidence>
<proteinExistence type="predicted"/>
<dbReference type="PATRIC" id="fig|913848.6.peg.219"/>
<reference evidence="1 2" key="1">
    <citation type="journal article" date="2015" name="Genome Announc.">
        <title>Expanding the biotechnology potential of lactobacilli through comparative genomics of 213 strains and associated genera.</title>
        <authorList>
            <person name="Sun Z."/>
            <person name="Harris H.M."/>
            <person name="McCann A."/>
            <person name="Guo C."/>
            <person name="Argimon S."/>
            <person name="Zhang W."/>
            <person name="Yang X."/>
            <person name="Jeffery I.B."/>
            <person name="Cooney J.C."/>
            <person name="Kagawa T.F."/>
            <person name="Liu W."/>
            <person name="Song Y."/>
            <person name="Salvetti E."/>
            <person name="Wrobel A."/>
            <person name="Rasinkangas P."/>
            <person name="Parkhill J."/>
            <person name="Rea M.C."/>
            <person name="O'Sullivan O."/>
            <person name="Ritari J."/>
            <person name="Douillard F.P."/>
            <person name="Paul Ross R."/>
            <person name="Yang R."/>
            <person name="Briner A.E."/>
            <person name="Felis G.E."/>
            <person name="de Vos W.M."/>
            <person name="Barrangou R."/>
            <person name="Klaenhammer T.R."/>
            <person name="Caufield P.W."/>
            <person name="Cui Y."/>
            <person name="Zhang H."/>
            <person name="O'Toole P.W."/>
        </authorList>
    </citation>
    <scope>NUCLEOTIDE SEQUENCE [LARGE SCALE GENOMIC DNA]</scope>
    <source>
        <strain evidence="1 2">DSM 20001</strain>
    </source>
</reference>
<dbReference type="EMBL" id="AZCN01000011">
    <property type="protein sequence ID" value="KRK18620.1"/>
    <property type="molecule type" value="Genomic_DNA"/>
</dbReference>
<organism evidence="1 2">
    <name type="scientific">Loigolactobacillus coryniformis subsp. coryniformis KCTC 3167 = DSM 20001</name>
    <dbReference type="NCBI Taxonomy" id="913848"/>
    <lineage>
        <taxon>Bacteria</taxon>
        <taxon>Bacillati</taxon>
        <taxon>Bacillota</taxon>
        <taxon>Bacilli</taxon>
        <taxon>Lactobacillales</taxon>
        <taxon>Lactobacillaceae</taxon>
        <taxon>Loigolactobacillus</taxon>
    </lineage>
</organism>
<dbReference type="Proteomes" id="UP000051181">
    <property type="component" value="Unassembled WGS sequence"/>
</dbReference>
<dbReference type="AlphaFoldDB" id="A0A0R1FA72"/>
<evidence type="ECO:0000313" key="1">
    <source>
        <dbReference type="EMBL" id="KRK18620.1"/>
    </source>
</evidence>
<protein>
    <submittedName>
        <fullName evidence="1">Uncharacterized protein</fullName>
    </submittedName>
</protein>
<sequence>MYPFTEAEAMKIRIWRYILEQRRKVLGIKVLLHGGCDFSMETSAAQAMIGQIRAYVPIGIKIALELYSTTATYDVILTDMDRVYSPATPTFVFLNLQNELDVPRLKNFLTDHYFDKLFQ</sequence>
<accession>A0A0R1FA72</accession>